<gene>
    <name evidence="2" type="ORF">V6N12_067601</name>
</gene>
<evidence type="ECO:0000313" key="2">
    <source>
        <dbReference type="EMBL" id="KAK8503215.1"/>
    </source>
</evidence>
<dbReference type="PANTHER" id="PTHR37256:SF1">
    <property type="entry name" value="MYB-LIKE PROTEIN A"/>
    <property type="match status" value="1"/>
</dbReference>
<comment type="caution">
    <text evidence="2">The sequence shown here is derived from an EMBL/GenBank/DDBJ whole genome shotgun (WGS) entry which is preliminary data.</text>
</comment>
<dbReference type="Proteomes" id="UP001472677">
    <property type="component" value="Unassembled WGS sequence"/>
</dbReference>
<organism evidence="2 3">
    <name type="scientific">Hibiscus sabdariffa</name>
    <name type="common">roselle</name>
    <dbReference type="NCBI Taxonomy" id="183260"/>
    <lineage>
        <taxon>Eukaryota</taxon>
        <taxon>Viridiplantae</taxon>
        <taxon>Streptophyta</taxon>
        <taxon>Embryophyta</taxon>
        <taxon>Tracheophyta</taxon>
        <taxon>Spermatophyta</taxon>
        <taxon>Magnoliopsida</taxon>
        <taxon>eudicotyledons</taxon>
        <taxon>Gunneridae</taxon>
        <taxon>Pentapetalae</taxon>
        <taxon>rosids</taxon>
        <taxon>malvids</taxon>
        <taxon>Malvales</taxon>
        <taxon>Malvaceae</taxon>
        <taxon>Malvoideae</taxon>
        <taxon>Hibiscus</taxon>
    </lineage>
</organism>
<protein>
    <submittedName>
        <fullName evidence="2">Uncharacterized protein</fullName>
    </submittedName>
</protein>
<name>A0ABR2BA41_9ROSI</name>
<feature type="region of interest" description="Disordered" evidence="1">
    <location>
        <begin position="122"/>
        <end position="146"/>
    </location>
</feature>
<dbReference type="EMBL" id="JBBPBM010000154">
    <property type="protein sequence ID" value="KAK8503215.1"/>
    <property type="molecule type" value="Genomic_DNA"/>
</dbReference>
<accession>A0ABR2BA41</accession>
<reference evidence="2 3" key="1">
    <citation type="journal article" date="2024" name="G3 (Bethesda)">
        <title>Genome assembly of Hibiscus sabdariffa L. provides insights into metabolisms of medicinal natural products.</title>
        <authorList>
            <person name="Kim T."/>
        </authorList>
    </citation>
    <scope>NUCLEOTIDE SEQUENCE [LARGE SCALE GENOMIC DNA]</scope>
    <source>
        <strain evidence="2">TK-2024</strain>
        <tissue evidence="2">Old leaves</tissue>
    </source>
</reference>
<evidence type="ECO:0000313" key="3">
    <source>
        <dbReference type="Proteomes" id="UP001472677"/>
    </source>
</evidence>
<evidence type="ECO:0000256" key="1">
    <source>
        <dbReference type="SAM" id="MobiDB-lite"/>
    </source>
</evidence>
<sequence length="298" mass="33437">MKGRSSKQGIGRNRKSKQDPHLSAAYIRSLVKRLTSSRCAKDPESVGAGDFHTQNLTKFGGGFSETPQRQSQQPEPPPPPQQHRKQVRRRVHTSRPYQERLINMAEARREIVTALKFHRAAMKQANEQQQPHPSFPPPLEPAFDSSLPSQTLGLNLNFHCSNNMETNLCHNSKNPSSSSSSSSSALSVVAHSTESYGGGSLHQAVDDEGMAEMRSLGEQHQMEWNDTMNLVTSAWWFKFLKKMELGNEFDQAMEFPAWLNANDSLPQQHFNHCFQGSALPCMDLGEIDGNDGDWHWLA</sequence>
<feature type="region of interest" description="Disordered" evidence="1">
    <location>
        <begin position="1"/>
        <end position="100"/>
    </location>
</feature>
<feature type="compositionally biased region" description="Basic residues" evidence="1">
    <location>
        <begin position="82"/>
        <end position="93"/>
    </location>
</feature>
<dbReference type="PANTHER" id="PTHR37256">
    <property type="entry name" value="E1A-BINDING PROTEIN P400-LIKE"/>
    <property type="match status" value="1"/>
</dbReference>
<keyword evidence="3" id="KW-1185">Reference proteome</keyword>
<proteinExistence type="predicted"/>